<evidence type="ECO:0008006" key="3">
    <source>
        <dbReference type="Google" id="ProtNLM"/>
    </source>
</evidence>
<dbReference type="Pfam" id="PF07366">
    <property type="entry name" value="SnoaL"/>
    <property type="match status" value="1"/>
</dbReference>
<keyword evidence="2" id="KW-1185">Reference proteome</keyword>
<proteinExistence type="predicted"/>
<dbReference type="EMBL" id="BNBF01000002">
    <property type="protein sequence ID" value="GHG37422.1"/>
    <property type="molecule type" value="Genomic_DNA"/>
</dbReference>
<dbReference type="InterPro" id="IPR009959">
    <property type="entry name" value="Cyclase_SnoaL-like"/>
</dbReference>
<reference evidence="2" key="1">
    <citation type="journal article" date="2019" name="Int. J. Syst. Evol. Microbiol.">
        <title>The Global Catalogue of Microorganisms (GCM) 10K type strain sequencing project: providing services to taxonomists for standard genome sequencing and annotation.</title>
        <authorList>
            <consortium name="The Broad Institute Genomics Platform"/>
            <consortium name="The Broad Institute Genome Sequencing Center for Infectious Disease"/>
            <person name="Wu L."/>
            <person name="Ma J."/>
        </authorList>
    </citation>
    <scope>NUCLEOTIDE SEQUENCE [LARGE SCALE GENOMIC DNA]</scope>
    <source>
        <strain evidence="2">JCM 4253</strain>
    </source>
</reference>
<dbReference type="PANTHER" id="PTHR38436:SF1">
    <property type="entry name" value="ESTER CYCLASE"/>
    <property type="match status" value="1"/>
</dbReference>
<dbReference type="SUPFAM" id="SSF54427">
    <property type="entry name" value="NTF2-like"/>
    <property type="match status" value="1"/>
</dbReference>
<sequence>MGGTVPDQGAGGGAMTFVQLIECRTSRLDEMNRLIDDWVEQTKGKRTATHALVGTDHSDASHVVELVEFPSYEEAMRNSNLPETDRIFREMVALCDEMPTFIDLDVVREAHLDVVREAGTTARTVRRFFGVLASAGELPPLNDLLDEDVHSHDPVNPQDTIGLDHVRAEFRMWRGAFDFAFTVEDVVADDERACARWTWNATHTGDFLGIAPTGRQVAMTGMTLFRFAADGKITELWWQHDQLGLMQQLGALDELEQ</sequence>
<dbReference type="AlphaFoldDB" id="A0A919C221"/>
<dbReference type="Proteomes" id="UP000619355">
    <property type="component" value="Unassembled WGS sequence"/>
</dbReference>
<dbReference type="GO" id="GO:0030638">
    <property type="term" value="P:polyketide metabolic process"/>
    <property type="evidence" value="ECO:0007669"/>
    <property type="project" value="InterPro"/>
</dbReference>
<evidence type="ECO:0000313" key="1">
    <source>
        <dbReference type="EMBL" id="GHG37422.1"/>
    </source>
</evidence>
<organism evidence="1 2">
    <name type="scientific">Streptomyces capoamus</name>
    <dbReference type="NCBI Taxonomy" id="68183"/>
    <lineage>
        <taxon>Bacteria</taxon>
        <taxon>Bacillati</taxon>
        <taxon>Actinomycetota</taxon>
        <taxon>Actinomycetes</taxon>
        <taxon>Kitasatosporales</taxon>
        <taxon>Streptomycetaceae</taxon>
        <taxon>Streptomyces</taxon>
    </lineage>
</organism>
<dbReference type="InterPro" id="IPR032710">
    <property type="entry name" value="NTF2-like_dom_sf"/>
</dbReference>
<accession>A0A919C221</accession>
<name>A0A919C221_9ACTN</name>
<gene>
    <name evidence="1" type="ORF">GCM10018980_09260</name>
</gene>
<protein>
    <recommendedName>
        <fullName evidence="3">Ester cyclase</fullName>
    </recommendedName>
</protein>
<dbReference type="Gene3D" id="3.10.450.50">
    <property type="match status" value="1"/>
</dbReference>
<comment type="caution">
    <text evidence="1">The sequence shown here is derived from an EMBL/GenBank/DDBJ whole genome shotgun (WGS) entry which is preliminary data.</text>
</comment>
<evidence type="ECO:0000313" key="2">
    <source>
        <dbReference type="Proteomes" id="UP000619355"/>
    </source>
</evidence>
<dbReference type="PANTHER" id="PTHR38436">
    <property type="entry name" value="POLYKETIDE CYCLASE SNOAL-LIKE DOMAIN"/>
    <property type="match status" value="1"/>
</dbReference>